<dbReference type="AlphaFoldDB" id="A0A9Q0QTL8"/>
<reference evidence="2" key="1">
    <citation type="journal article" date="2023" name="Plant J.">
        <title>The genome of the king protea, Protea cynaroides.</title>
        <authorList>
            <person name="Chang J."/>
            <person name="Duong T.A."/>
            <person name="Schoeman C."/>
            <person name="Ma X."/>
            <person name="Roodt D."/>
            <person name="Barker N."/>
            <person name="Li Z."/>
            <person name="Van de Peer Y."/>
            <person name="Mizrachi E."/>
        </authorList>
    </citation>
    <scope>NUCLEOTIDE SEQUENCE</scope>
    <source>
        <tissue evidence="2">Young leaves</tissue>
    </source>
</reference>
<protein>
    <submittedName>
        <fullName evidence="2">Uncharacterized protein</fullName>
    </submittedName>
</protein>
<evidence type="ECO:0000313" key="2">
    <source>
        <dbReference type="EMBL" id="KAJ4971635.1"/>
    </source>
</evidence>
<gene>
    <name evidence="2" type="ORF">NE237_004734</name>
</gene>
<name>A0A9Q0QTL8_9MAGN</name>
<feature type="transmembrane region" description="Helical" evidence="1">
    <location>
        <begin position="21"/>
        <end position="49"/>
    </location>
</feature>
<sequence length="108" mass="12387">MLDHKHINKKKRTPNLLIPPVLSLSLSLLLSDILLYLLTLVAPCCFRLLSSLSYLPSIDLFLSVIFPLLSSFFLSLQLFDQVHYSTEILRLSLIARGIEWKGSEIFKR</sequence>
<evidence type="ECO:0000313" key="3">
    <source>
        <dbReference type="Proteomes" id="UP001141806"/>
    </source>
</evidence>
<dbReference type="EMBL" id="JAMYWD010000005">
    <property type="protein sequence ID" value="KAJ4971635.1"/>
    <property type="molecule type" value="Genomic_DNA"/>
</dbReference>
<organism evidence="2 3">
    <name type="scientific">Protea cynaroides</name>
    <dbReference type="NCBI Taxonomy" id="273540"/>
    <lineage>
        <taxon>Eukaryota</taxon>
        <taxon>Viridiplantae</taxon>
        <taxon>Streptophyta</taxon>
        <taxon>Embryophyta</taxon>
        <taxon>Tracheophyta</taxon>
        <taxon>Spermatophyta</taxon>
        <taxon>Magnoliopsida</taxon>
        <taxon>Proteales</taxon>
        <taxon>Proteaceae</taxon>
        <taxon>Protea</taxon>
    </lineage>
</organism>
<keyword evidence="3" id="KW-1185">Reference proteome</keyword>
<comment type="caution">
    <text evidence="2">The sequence shown here is derived from an EMBL/GenBank/DDBJ whole genome shotgun (WGS) entry which is preliminary data.</text>
</comment>
<keyword evidence="1" id="KW-0812">Transmembrane</keyword>
<dbReference type="Proteomes" id="UP001141806">
    <property type="component" value="Unassembled WGS sequence"/>
</dbReference>
<keyword evidence="1" id="KW-1133">Transmembrane helix</keyword>
<keyword evidence="1" id="KW-0472">Membrane</keyword>
<proteinExistence type="predicted"/>
<accession>A0A9Q0QTL8</accession>
<feature type="transmembrane region" description="Helical" evidence="1">
    <location>
        <begin position="61"/>
        <end position="79"/>
    </location>
</feature>
<evidence type="ECO:0000256" key="1">
    <source>
        <dbReference type="SAM" id="Phobius"/>
    </source>
</evidence>